<dbReference type="Proteomes" id="UP000243459">
    <property type="component" value="Chromosome 10"/>
</dbReference>
<accession>A0A5P1E3Z5</accession>
<name>A0A5P1E3Z5_ASPOF</name>
<protein>
    <submittedName>
        <fullName evidence="2">Uncharacterized protein</fullName>
    </submittedName>
</protein>
<keyword evidence="3" id="KW-1185">Reference proteome</keyword>
<sequence>MLCMSKNQKKGKRRARFLPRFRISSESWRISKARTRRRRRKREAMLKPARRKDDAEAKASEPEDAVDAKRQRLDDEGVDGLDGGQDVQKEDAQLAGQQETSRKI</sequence>
<feature type="region of interest" description="Disordered" evidence="1">
    <location>
        <begin position="31"/>
        <end position="104"/>
    </location>
</feature>
<reference evidence="3" key="1">
    <citation type="journal article" date="2017" name="Nat. Commun.">
        <title>The asparagus genome sheds light on the origin and evolution of a young Y chromosome.</title>
        <authorList>
            <person name="Harkess A."/>
            <person name="Zhou J."/>
            <person name="Xu C."/>
            <person name="Bowers J.E."/>
            <person name="Van der Hulst R."/>
            <person name="Ayyampalayam S."/>
            <person name="Mercati F."/>
            <person name="Riccardi P."/>
            <person name="McKain M.R."/>
            <person name="Kakrana A."/>
            <person name="Tang H."/>
            <person name="Ray J."/>
            <person name="Groenendijk J."/>
            <person name="Arikit S."/>
            <person name="Mathioni S.M."/>
            <person name="Nakano M."/>
            <person name="Shan H."/>
            <person name="Telgmann-Rauber A."/>
            <person name="Kanno A."/>
            <person name="Yue Z."/>
            <person name="Chen H."/>
            <person name="Li W."/>
            <person name="Chen Y."/>
            <person name="Xu X."/>
            <person name="Zhang Y."/>
            <person name="Luo S."/>
            <person name="Chen H."/>
            <person name="Gao J."/>
            <person name="Mao Z."/>
            <person name="Pires J.C."/>
            <person name="Luo M."/>
            <person name="Kudrna D."/>
            <person name="Wing R.A."/>
            <person name="Meyers B.C."/>
            <person name="Yi K."/>
            <person name="Kong H."/>
            <person name="Lavrijsen P."/>
            <person name="Sunseri F."/>
            <person name="Falavigna A."/>
            <person name="Ye Y."/>
            <person name="Leebens-Mack J.H."/>
            <person name="Chen G."/>
        </authorList>
    </citation>
    <scope>NUCLEOTIDE SEQUENCE [LARGE SCALE GENOMIC DNA]</scope>
    <source>
        <strain evidence="3">cv. DH0086</strain>
    </source>
</reference>
<feature type="compositionally biased region" description="Basic residues" evidence="1">
    <location>
        <begin position="31"/>
        <end position="42"/>
    </location>
</feature>
<dbReference type="EMBL" id="CM007390">
    <property type="protein sequence ID" value="ONK57361.1"/>
    <property type="molecule type" value="Genomic_DNA"/>
</dbReference>
<evidence type="ECO:0000313" key="3">
    <source>
        <dbReference type="Proteomes" id="UP000243459"/>
    </source>
</evidence>
<evidence type="ECO:0000256" key="1">
    <source>
        <dbReference type="SAM" id="MobiDB-lite"/>
    </source>
</evidence>
<organism evidence="2 3">
    <name type="scientific">Asparagus officinalis</name>
    <name type="common">Garden asparagus</name>
    <dbReference type="NCBI Taxonomy" id="4686"/>
    <lineage>
        <taxon>Eukaryota</taxon>
        <taxon>Viridiplantae</taxon>
        <taxon>Streptophyta</taxon>
        <taxon>Embryophyta</taxon>
        <taxon>Tracheophyta</taxon>
        <taxon>Spermatophyta</taxon>
        <taxon>Magnoliopsida</taxon>
        <taxon>Liliopsida</taxon>
        <taxon>Asparagales</taxon>
        <taxon>Asparagaceae</taxon>
        <taxon>Asparagoideae</taxon>
        <taxon>Asparagus</taxon>
    </lineage>
</organism>
<evidence type="ECO:0000313" key="2">
    <source>
        <dbReference type="EMBL" id="ONK57361.1"/>
    </source>
</evidence>
<feature type="compositionally biased region" description="Basic and acidic residues" evidence="1">
    <location>
        <begin position="51"/>
        <end position="75"/>
    </location>
</feature>
<proteinExistence type="predicted"/>
<feature type="compositionally biased region" description="Polar residues" evidence="1">
    <location>
        <begin position="95"/>
        <end position="104"/>
    </location>
</feature>
<gene>
    <name evidence="2" type="ORF">A4U43_C10F19300</name>
</gene>
<dbReference type="Gramene" id="ONK57361">
    <property type="protein sequence ID" value="ONK57361"/>
    <property type="gene ID" value="A4U43_C10F19300"/>
</dbReference>
<dbReference type="AlphaFoldDB" id="A0A5P1E3Z5"/>